<keyword evidence="3" id="KW-0812">Transmembrane</keyword>
<feature type="region of interest" description="Disordered" evidence="2">
    <location>
        <begin position="1"/>
        <end position="31"/>
    </location>
</feature>
<keyword evidence="6" id="KW-1185">Reference proteome</keyword>
<dbReference type="InterPro" id="IPR047137">
    <property type="entry name" value="ORF3"/>
</dbReference>
<dbReference type="PANTHER" id="PTHR33824">
    <property type="entry name" value="POLYKETIDE CYCLASE/DEHYDRASE AND LIPID TRANSPORT SUPERFAMILY PROTEIN"/>
    <property type="match status" value="1"/>
</dbReference>
<feature type="domain" description="Coenzyme Q-binding protein COQ10 START" evidence="4">
    <location>
        <begin position="185"/>
        <end position="309"/>
    </location>
</feature>
<reference evidence="5" key="1">
    <citation type="submission" date="2017-10" db="EMBL/GenBank/DDBJ databases">
        <title>Massilia psychrophilum sp. nov., a novel purple-pigmented bacterium isolated from Tianshan glacier, Xinjiang Municipality, China.</title>
        <authorList>
            <person name="Wang H."/>
        </authorList>
    </citation>
    <scope>NUCLEOTIDE SEQUENCE [LARGE SCALE GENOMIC DNA]</scope>
    <source>
        <strain evidence="5">B2</strain>
    </source>
</reference>
<dbReference type="Gene3D" id="3.30.530.20">
    <property type="match status" value="1"/>
</dbReference>
<name>A0A2D2DF24_9BURK</name>
<dbReference type="Pfam" id="PF03364">
    <property type="entry name" value="Polyketide_cyc"/>
    <property type="match status" value="1"/>
</dbReference>
<dbReference type="InterPro" id="IPR005031">
    <property type="entry name" value="COQ10_START"/>
</dbReference>
<organism evidence="5 6">
    <name type="scientific">Massilia violaceinigra</name>
    <dbReference type="NCBI Taxonomy" id="2045208"/>
    <lineage>
        <taxon>Bacteria</taxon>
        <taxon>Pseudomonadati</taxon>
        <taxon>Pseudomonadota</taxon>
        <taxon>Betaproteobacteria</taxon>
        <taxon>Burkholderiales</taxon>
        <taxon>Oxalobacteraceae</taxon>
        <taxon>Telluria group</taxon>
        <taxon>Massilia</taxon>
    </lineage>
</organism>
<feature type="transmembrane region" description="Helical" evidence="3">
    <location>
        <begin position="51"/>
        <end position="71"/>
    </location>
</feature>
<dbReference type="CDD" id="cd07817">
    <property type="entry name" value="SRPBCC_8"/>
    <property type="match status" value="1"/>
</dbReference>
<dbReference type="OrthoDB" id="9797595at2"/>
<evidence type="ECO:0000259" key="4">
    <source>
        <dbReference type="Pfam" id="PF03364"/>
    </source>
</evidence>
<dbReference type="AlphaFoldDB" id="A0A2D2DF24"/>
<dbReference type="SUPFAM" id="SSF55961">
    <property type="entry name" value="Bet v1-like"/>
    <property type="match status" value="1"/>
</dbReference>
<proteinExistence type="inferred from homology"/>
<evidence type="ECO:0000256" key="2">
    <source>
        <dbReference type="SAM" id="MobiDB-lite"/>
    </source>
</evidence>
<evidence type="ECO:0000313" key="5">
    <source>
        <dbReference type="EMBL" id="ATQ73586.1"/>
    </source>
</evidence>
<evidence type="ECO:0000256" key="3">
    <source>
        <dbReference type="SAM" id="Phobius"/>
    </source>
</evidence>
<protein>
    <submittedName>
        <fullName evidence="5">Cyclase/dehydrase</fullName>
    </submittedName>
</protein>
<dbReference type="PANTHER" id="PTHR33824:SF7">
    <property type="entry name" value="POLYKETIDE CYCLASE_DEHYDRASE AND LIPID TRANSPORT SUPERFAMILY PROTEIN"/>
    <property type="match status" value="1"/>
</dbReference>
<accession>A0A2D2DF24</accession>
<dbReference type="Proteomes" id="UP000229897">
    <property type="component" value="Chromosome"/>
</dbReference>
<gene>
    <name evidence="5" type="ORF">CR152_02990</name>
</gene>
<keyword evidence="3" id="KW-1133">Transmembrane helix</keyword>
<dbReference type="RefSeq" id="WP_099873611.1">
    <property type="nucleotide sequence ID" value="NZ_CP024608.1"/>
</dbReference>
<evidence type="ECO:0000256" key="1">
    <source>
        <dbReference type="ARBA" id="ARBA00008918"/>
    </source>
</evidence>
<evidence type="ECO:0000313" key="6">
    <source>
        <dbReference type="Proteomes" id="UP000229897"/>
    </source>
</evidence>
<dbReference type="InterPro" id="IPR023393">
    <property type="entry name" value="START-like_dom_sf"/>
</dbReference>
<dbReference type="KEGG" id="mass:CR152_02990"/>
<sequence length="345" mass="37202">METSSDTSRRQARPGSWQYPGAAPGVDDDQAAADGGELARLTGPPRAAREARLGIALGWLSIGLGLAGLMAPRFMARAAGMPDWPHVMRVVGMRELVSGVGLLNRPHDQLWRWSRVMGDAMDLGIVGVAAIHPYANRRRLASTALALASVGALDLRAGNPPRITPSHGALTGPQGGQRVQHAVSIHRPAGECYRFWRDLARLPEFMQHLESVTVIDERRSHWCASGPAGRKIEWDADITDDQPGQLLRWRSVPGADVDNAGSVRFIPANGGRATVLQVQMSYHPPAGRAGAAVARLFGEEPLIQVRDDLRRFKQLIETGEIPTTRGQPAGARSLVSTLFGKGADQ</sequence>
<comment type="similarity">
    <text evidence="1">Belongs to the ribosome association toxin RatA family.</text>
</comment>
<keyword evidence="3" id="KW-0472">Membrane</keyword>
<dbReference type="EMBL" id="CP024608">
    <property type="protein sequence ID" value="ATQ73586.1"/>
    <property type="molecule type" value="Genomic_DNA"/>
</dbReference>